<dbReference type="PANTHER" id="PTHR43214">
    <property type="entry name" value="TWO-COMPONENT RESPONSE REGULATOR"/>
    <property type="match status" value="1"/>
</dbReference>
<evidence type="ECO:0000256" key="1">
    <source>
        <dbReference type="ARBA" id="ARBA00022553"/>
    </source>
</evidence>
<feature type="modified residue" description="4-aspartylphosphate" evidence="3">
    <location>
        <position position="61"/>
    </location>
</feature>
<dbReference type="STRING" id="489703.SAMN04488038_104248"/>
<name>A0A1H9E1J4_9GAMM</name>
<sequence length="214" mass="23342">MAGSGAATRVRVMLVDDHSIVRSGFRRLLEQHEIEVVAEAGSGEQGYALFQSERPDVVVLDLSMPGMSGLELLRRILAREALARVLVFSMHEEAALADRAMQLGARAYISKSSAPEVLVRAVLEVAAGRQFLSPDVAQSVALYKLGGEDPFAQLSAREFEVFRLLVQGESAGAIAEILKLSAKTVANYHTLIKQKLRVDSDVELVHLALRHKLV</sequence>
<keyword evidence="7" id="KW-1185">Reference proteome</keyword>
<dbReference type="RefSeq" id="WP_218140112.1">
    <property type="nucleotide sequence ID" value="NZ_FOFS01000004.1"/>
</dbReference>
<dbReference type="GO" id="GO:0006355">
    <property type="term" value="P:regulation of DNA-templated transcription"/>
    <property type="evidence" value="ECO:0007669"/>
    <property type="project" value="InterPro"/>
</dbReference>
<evidence type="ECO:0000259" key="4">
    <source>
        <dbReference type="PROSITE" id="PS50043"/>
    </source>
</evidence>
<proteinExistence type="predicted"/>
<evidence type="ECO:0000256" key="2">
    <source>
        <dbReference type="ARBA" id="ARBA00023125"/>
    </source>
</evidence>
<dbReference type="InterPro" id="IPR000792">
    <property type="entry name" value="Tscrpt_reg_LuxR_C"/>
</dbReference>
<dbReference type="InterPro" id="IPR001789">
    <property type="entry name" value="Sig_transdc_resp-reg_receiver"/>
</dbReference>
<organism evidence="6 7">
    <name type="scientific">Solimonas aquatica</name>
    <dbReference type="NCBI Taxonomy" id="489703"/>
    <lineage>
        <taxon>Bacteria</taxon>
        <taxon>Pseudomonadati</taxon>
        <taxon>Pseudomonadota</taxon>
        <taxon>Gammaproteobacteria</taxon>
        <taxon>Nevskiales</taxon>
        <taxon>Nevskiaceae</taxon>
        <taxon>Solimonas</taxon>
    </lineage>
</organism>
<dbReference type="GO" id="GO:0000160">
    <property type="term" value="P:phosphorelay signal transduction system"/>
    <property type="evidence" value="ECO:0007669"/>
    <property type="project" value="InterPro"/>
</dbReference>
<dbReference type="SMART" id="SM00448">
    <property type="entry name" value="REC"/>
    <property type="match status" value="1"/>
</dbReference>
<dbReference type="PROSITE" id="PS50110">
    <property type="entry name" value="RESPONSE_REGULATORY"/>
    <property type="match status" value="1"/>
</dbReference>
<dbReference type="Proteomes" id="UP000199233">
    <property type="component" value="Unassembled WGS sequence"/>
</dbReference>
<dbReference type="EMBL" id="FOFS01000004">
    <property type="protein sequence ID" value="SEQ19619.1"/>
    <property type="molecule type" value="Genomic_DNA"/>
</dbReference>
<dbReference type="InterPro" id="IPR058245">
    <property type="entry name" value="NreC/VraR/RcsB-like_REC"/>
</dbReference>
<dbReference type="Pfam" id="PF00072">
    <property type="entry name" value="Response_reg"/>
    <property type="match status" value="1"/>
</dbReference>
<evidence type="ECO:0000313" key="6">
    <source>
        <dbReference type="EMBL" id="SEQ19619.1"/>
    </source>
</evidence>
<evidence type="ECO:0000259" key="5">
    <source>
        <dbReference type="PROSITE" id="PS50110"/>
    </source>
</evidence>
<dbReference type="SUPFAM" id="SSF52172">
    <property type="entry name" value="CheY-like"/>
    <property type="match status" value="1"/>
</dbReference>
<dbReference type="PANTHER" id="PTHR43214:SF43">
    <property type="entry name" value="TWO-COMPONENT RESPONSE REGULATOR"/>
    <property type="match status" value="1"/>
</dbReference>
<reference evidence="6 7" key="1">
    <citation type="submission" date="2016-10" db="EMBL/GenBank/DDBJ databases">
        <authorList>
            <person name="de Groot N.N."/>
        </authorList>
    </citation>
    <scope>NUCLEOTIDE SEQUENCE [LARGE SCALE GENOMIC DNA]</scope>
    <source>
        <strain evidence="6 7">DSM 25927</strain>
    </source>
</reference>
<evidence type="ECO:0000256" key="3">
    <source>
        <dbReference type="PROSITE-ProRule" id="PRU00169"/>
    </source>
</evidence>
<dbReference type="InterPro" id="IPR039420">
    <property type="entry name" value="WalR-like"/>
</dbReference>
<feature type="domain" description="Response regulatory" evidence="5">
    <location>
        <begin position="11"/>
        <end position="126"/>
    </location>
</feature>
<gene>
    <name evidence="6" type="ORF">SAMN04488038_104248</name>
</gene>
<dbReference type="Gene3D" id="3.40.50.2300">
    <property type="match status" value="1"/>
</dbReference>
<dbReference type="SMART" id="SM00421">
    <property type="entry name" value="HTH_LUXR"/>
    <property type="match status" value="1"/>
</dbReference>
<dbReference type="GO" id="GO:0003677">
    <property type="term" value="F:DNA binding"/>
    <property type="evidence" value="ECO:0007669"/>
    <property type="project" value="UniProtKB-KW"/>
</dbReference>
<protein>
    <submittedName>
        <fullName evidence="6">Two component transcriptional regulator, LuxR family</fullName>
    </submittedName>
</protein>
<keyword evidence="1 3" id="KW-0597">Phosphoprotein</keyword>
<dbReference type="PRINTS" id="PR00038">
    <property type="entry name" value="HTHLUXR"/>
</dbReference>
<accession>A0A1H9E1J4</accession>
<feature type="domain" description="HTH luxR-type" evidence="4">
    <location>
        <begin position="147"/>
        <end position="212"/>
    </location>
</feature>
<dbReference type="CDD" id="cd06170">
    <property type="entry name" value="LuxR_C_like"/>
    <property type="match status" value="1"/>
</dbReference>
<keyword evidence="2" id="KW-0238">DNA-binding</keyword>
<dbReference type="PROSITE" id="PS50043">
    <property type="entry name" value="HTH_LUXR_2"/>
    <property type="match status" value="1"/>
</dbReference>
<dbReference type="Pfam" id="PF00196">
    <property type="entry name" value="GerE"/>
    <property type="match status" value="1"/>
</dbReference>
<dbReference type="AlphaFoldDB" id="A0A1H9E1J4"/>
<dbReference type="CDD" id="cd17535">
    <property type="entry name" value="REC_NarL-like"/>
    <property type="match status" value="1"/>
</dbReference>
<dbReference type="InterPro" id="IPR011006">
    <property type="entry name" value="CheY-like_superfamily"/>
</dbReference>
<evidence type="ECO:0000313" key="7">
    <source>
        <dbReference type="Proteomes" id="UP000199233"/>
    </source>
</evidence>
<dbReference type="SUPFAM" id="SSF46894">
    <property type="entry name" value="C-terminal effector domain of the bipartite response regulators"/>
    <property type="match status" value="1"/>
</dbReference>
<dbReference type="InterPro" id="IPR016032">
    <property type="entry name" value="Sig_transdc_resp-reg_C-effctor"/>
</dbReference>